<dbReference type="AlphaFoldDB" id="A0A2P5F7Q9"/>
<dbReference type="InParanoid" id="A0A2P5F7Q9"/>
<dbReference type="EMBL" id="JXTC01000055">
    <property type="protein sequence ID" value="PON93832.1"/>
    <property type="molecule type" value="Genomic_DNA"/>
</dbReference>
<keyword evidence="2" id="KW-0472">Membrane</keyword>
<feature type="transmembrane region" description="Helical" evidence="2">
    <location>
        <begin position="192"/>
        <end position="208"/>
    </location>
</feature>
<feature type="region of interest" description="Disordered" evidence="1">
    <location>
        <begin position="1"/>
        <end position="63"/>
    </location>
</feature>
<keyword evidence="4" id="KW-1185">Reference proteome</keyword>
<reference evidence="4" key="1">
    <citation type="submission" date="2016-06" db="EMBL/GenBank/DDBJ databases">
        <title>Parallel loss of symbiosis genes in relatives of nitrogen-fixing non-legume Parasponia.</title>
        <authorList>
            <person name="Van Velzen R."/>
            <person name="Holmer R."/>
            <person name="Bu F."/>
            <person name="Rutten L."/>
            <person name="Van Zeijl A."/>
            <person name="Liu W."/>
            <person name="Santuari L."/>
            <person name="Cao Q."/>
            <person name="Sharma T."/>
            <person name="Shen D."/>
            <person name="Roswanjaya Y."/>
            <person name="Wardhani T."/>
            <person name="Kalhor M.S."/>
            <person name="Jansen J."/>
            <person name="Van den Hoogen J."/>
            <person name="Gungor B."/>
            <person name="Hartog M."/>
            <person name="Hontelez J."/>
            <person name="Verver J."/>
            <person name="Yang W.-C."/>
            <person name="Schijlen E."/>
            <person name="Repin R."/>
            <person name="Schilthuizen M."/>
            <person name="Schranz E."/>
            <person name="Heidstra R."/>
            <person name="Miyata K."/>
            <person name="Fedorova E."/>
            <person name="Kohlen W."/>
            <person name="Bisseling T."/>
            <person name="Smit S."/>
            <person name="Geurts R."/>
        </authorList>
    </citation>
    <scope>NUCLEOTIDE SEQUENCE [LARGE SCALE GENOMIC DNA]</scope>
    <source>
        <strain evidence="4">cv. RG33-2</strain>
    </source>
</reference>
<name>A0A2P5F7Q9_TREOI</name>
<evidence type="ECO:0000256" key="1">
    <source>
        <dbReference type="SAM" id="MobiDB-lite"/>
    </source>
</evidence>
<organism evidence="3 4">
    <name type="scientific">Trema orientale</name>
    <name type="common">Charcoal tree</name>
    <name type="synonym">Celtis orientalis</name>
    <dbReference type="NCBI Taxonomy" id="63057"/>
    <lineage>
        <taxon>Eukaryota</taxon>
        <taxon>Viridiplantae</taxon>
        <taxon>Streptophyta</taxon>
        <taxon>Embryophyta</taxon>
        <taxon>Tracheophyta</taxon>
        <taxon>Spermatophyta</taxon>
        <taxon>Magnoliopsida</taxon>
        <taxon>eudicotyledons</taxon>
        <taxon>Gunneridae</taxon>
        <taxon>Pentapetalae</taxon>
        <taxon>rosids</taxon>
        <taxon>fabids</taxon>
        <taxon>Rosales</taxon>
        <taxon>Cannabaceae</taxon>
        <taxon>Trema</taxon>
    </lineage>
</organism>
<accession>A0A2P5F7Q9</accession>
<keyword evidence="2" id="KW-1133">Transmembrane helix</keyword>
<evidence type="ECO:0000313" key="4">
    <source>
        <dbReference type="Proteomes" id="UP000237000"/>
    </source>
</evidence>
<evidence type="ECO:0000256" key="2">
    <source>
        <dbReference type="SAM" id="Phobius"/>
    </source>
</evidence>
<gene>
    <name evidence="3" type="ORF">TorRG33x02_102220</name>
</gene>
<feature type="compositionally biased region" description="Pro residues" evidence="1">
    <location>
        <begin position="1"/>
        <end position="10"/>
    </location>
</feature>
<evidence type="ECO:0000313" key="3">
    <source>
        <dbReference type="EMBL" id="PON93832.1"/>
    </source>
</evidence>
<sequence length="230" mass="25500">MKAPSSPPFDPRSQKHIQALRPTRGREGKFKPSRPARGYESKSKPLTSLKPLRPKLNPKSSSSPAIHYLDTIPALDTFLVLTLRKVRPCGRHHHGVVALGTHGLLEKGPVNRGLREPSRDPEAIVNEAPEVQIRELLRVFEVCHSLALSPSDTSLCFSPKALELFSQLALGFFTLQDLLISFLLLFRGLVSGILHFLLMALGVLELGIERLRKLGKPLKLPDDLSPKSSY</sequence>
<proteinExistence type="predicted"/>
<keyword evidence="2" id="KW-0812">Transmembrane</keyword>
<protein>
    <submittedName>
        <fullName evidence="3">Uncharacterized protein</fullName>
    </submittedName>
</protein>
<dbReference type="Proteomes" id="UP000237000">
    <property type="component" value="Unassembled WGS sequence"/>
</dbReference>
<comment type="caution">
    <text evidence="3">The sequence shown here is derived from an EMBL/GenBank/DDBJ whole genome shotgun (WGS) entry which is preliminary data.</text>
</comment>